<dbReference type="InterPro" id="IPR001251">
    <property type="entry name" value="CRAL-TRIO_dom"/>
</dbReference>
<evidence type="ECO:0000256" key="3">
    <source>
        <dbReference type="ARBA" id="ARBA00023136"/>
    </source>
</evidence>
<evidence type="ECO:0000313" key="6">
    <source>
        <dbReference type="Proteomes" id="UP000266673"/>
    </source>
</evidence>
<keyword evidence="2" id="KW-0813">Transport</keyword>
<comment type="subcellular location">
    <subcellularLocation>
        <location evidence="1">Membrane</location>
    </subcellularLocation>
</comment>
<keyword evidence="3" id="KW-0472">Membrane</keyword>
<evidence type="ECO:0000313" key="5">
    <source>
        <dbReference type="EMBL" id="RIB17524.1"/>
    </source>
</evidence>
<comment type="caution">
    <text evidence="5">The sequence shown here is derived from an EMBL/GenBank/DDBJ whole genome shotgun (WGS) entry which is preliminary data.</text>
</comment>
<dbReference type="Gene3D" id="3.40.525.10">
    <property type="entry name" value="CRAL-TRIO lipid binding domain"/>
    <property type="match status" value="1"/>
</dbReference>
<dbReference type="STRING" id="44941.A0A397V4Q6"/>
<gene>
    <name evidence="5" type="ORF">C2G38_2088036</name>
</gene>
<dbReference type="Proteomes" id="UP000266673">
    <property type="component" value="Unassembled WGS sequence"/>
</dbReference>
<dbReference type="PANTHER" id="PTHR45932:SF17">
    <property type="entry name" value="CELLULAR RETINALDEHYDE-BINDING_TRIPLE FUNCTION DOMAIN-CONTAINING PROTEIN"/>
    <property type="match status" value="1"/>
</dbReference>
<dbReference type="AlphaFoldDB" id="A0A397V4Q6"/>
<dbReference type="OrthoDB" id="75724at2759"/>
<keyword evidence="6" id="KW-1185">Reference proteome</keyword>
<dbReference type="SMART" id="SM00516">
    <property type="entry name" value="SEC14"/>
    <property type="match status" value="1"/>
</dbReference>
<accession>A0A397V4Q6</accession>
<feature type="domain" description="CRAL-TRIO" evidence="4">
    <location>
        <begin position="86"/>
        <end position="259"/>
    </location>
</feature>
<dbReference type="InterPro" id="IPR044834">
    <property type="entry name" value="PATL"/>
</dbReference>
<proteinExistence type="predicted"/>
<dbReference type="CDD" id="cd00170">
    <property type="entry name" value="SEC14"/>
    <property type="match status" value="1"/>
</dbReference>
<reference evidence="5 6" key="1">
    <citation type="submission" date="2018-06" db="EMBL/GenBank/DDBJ databases">
        <title>Comparative genomics reveals the genomic features of Rhizophagus irregularis, R. cerebriforme, R. diaphanum and Gigaspora rosea, and their symbiotic lifestyle signature.</title>
        <authorList>
            <person name="Morin E."/>
            <person name="San Clemente H."/>
            <person name="Chen E.C.H."/>
            <person name="De La Providencia I."/>
            <person name="Hainaut M."/>
            <person name="Kuo A."/>
            <person name="Kohler A."/>
            <person name="Murat C."/>
            <person name="Tang N."/>
            <person name="Roy S."/>
            <person name="Loubradou J."/>
            <person name="Henrissat B."/>
            <person name="Grigoriev I.V."/>
            <person name="Corradi N."/>
            <person name="Roux C."/>
            <person name="Martin F.M."/>
        </authorList>
    </citation>
    <scope>NUCLEOTIDE SEQUENCE [LARGE SCALE GENOMIC DNA]</scope>
    <source>
        <strain evidence="5 6">DAOM 194757</strain>
    </source>
</reference>
<evidence type="ECO:0000256" key="1">
    <source>
        <dbReference type="ARBA" id="ARBA00004370"/>
    </source>
</evidence>
<evidence type="ECO:0000259" key="4">
    <source>
        <dbReference type="PROSITE" id="PS50191"/>
    </source>
</evidence>
<name>A0A397V4Q6_9GLOM</name>
<dbReference type="SUPFAM" id="SSF46938">
    <property type="entry name" value="CRAL/TRIO N-terminal domain"/>
    <property type="match status" value="1"/>
</dbReference>
<evidence type="ECO:0000256" key="2">
    <source>
        <dbReference type="ARBA" id="ARBA00022448"/>
    </source>
</evidence>
<dbReference type="GO" id="GO:0016020">
    <property type="term" value="C:membrane"/>
    <property type="evidence" value="ECO:0007669"/>
    <property type="project" value="UniProtKB-SubCell"/>
</dbReference>
<protein>
    <submittedName>
        <fullName evidence="5">CRAL-TRIO domain-containing protein</fullName>
    </submittedName>
</protein>
<dbReference type="PROSITE" id="PS50191">
    <property type="entry name" value="CRAL_TRIO"/>
    <property type="match status" value="1"/>
</dbReference>
<dbReference type="Pfam" id="PF03765">
    <property type="entry name" value="CRAL_TRIO_N"/>
    <property type="match status" value="1"/>
</dbReference>
<organism evidence="5 6">
    <name type="scientific">Gigaspora rosea</name>
    <dbReference type="NCBI Taxonomy" id="44941"/>
    <lineage>
        <taxon>Eukaryota</taxon>
        <taxon>Fungi</taxon>
        <taxon>Fungi incertae sedis</taxon>
        <taxon>Mucoromycota</taxon>
        <taxon>Glomeromycotina</taxon>
        <taxon>Glomeromycetes</taxon>
        <taxon>Diversisporales</taxon>
        <taxon>Gigasporaceae</taxon>
        <taxon>Gigaspora</taxon>
    </lineage>
</organism>
<sequence length="272" mass="31444">MTTITSTFTEDEKKSINQLKECLPDILKDSGVPENYTLWGVPLDKDSKDERLDVILVKFLQARNNDVSLAKEMLTKSLKWRLEFRTDTILTESFPHDLFCKVGFIHKHDKKNRPVTYNLYGGLNNEEVFGNLDRFLRWRVQLMEKGIQLLDFKNVYQMIQVHDYNLVTFASYDNTAKTASKSVTQIMQDNYPEFLAVKFFVNIPWWGDWVFKFISIFLSEQTKAKFVVVSANGVKDSMLEFIDEDNLPVAYGGKSIVPELENKGSADQPPTE</sequence>
<dbReference type="Pfam" id="PF00650">
    <property type="entry name" value="CRAL_TRIO"/>
    <property type="match status" value="1"/>
</dbReference>
<dbReference type="InterPro" id="IPR011074">
    <property type="entry name" value="CRAL/TRIO_N_dom"/>
</dbReference>
<dbReference type="EMBL" id="QKWP01000600">
    <property type="protein sequence ID" value="RIB17524.1"/>
    <property type="molecule type" value="Genomic_DNA"/>
</dbReference>
<dbReference type="InterPro" id="IPR036865">
    <property type="entry name" value="CRAL-TRIO_dom_sf"/>
</dbReference>
<dbReference type="SUPFAM" id="SSF52087">
    <property type="entry name" value="CRAL/TRIO domain"/>
    <property type="match status" value="1"/>
</dbReference>
<dbReference type="PANTHER" id="PTHR45932">
    <property type="entry name" value="PATELLIN-1"/>
    <property type="match status" value="1"/>
</dbReference>
<dbReference type="InterPro" id="IPR036273">
    <property type="entry name" value="CRAL/TRIO_N_dom_sf"/>
</dbReference>
<dbReference type="GO" id="GO:0008289">
    <property type="term" value="F:lipid binding"/>
    <property type="evidence" value="ECO:0007669"/>
    <property type="project" value="InterPro"/>
</dbReference>